<dbReference type="Proteomes" id="UP000657006">
    <property type="component" value="Unassembled WGS sequence"/>
</dbReference>
<keyword evidence="2" id="KW-1185">Reference proteome</keyword>
<dbReference type="EMBL" id="JACRSQ010000037">
    <property type="protein sequence ID" value="MBC8544934.1"/>
    <property type="molecule type" value="Genomic_DNA"/>
</dbReference>
<organism evidence="1 2">
    <name type="scientific">Bianquea renquensis</name>
    <dbReference type="NCBI Taxonomy" id="2763661"/>
    <lineage>
        <taxon>Bacteria</taxon>
        <taxon>Bacillati</taxon>
        <taxon>Bacillota</taxon>
        <taxon>Clostridia</taxon>
        <taxon>Eubacteriales</taxon>
        <taxon>Bianqueaceae</taxon>
        <taxon>Bianquea</taxon>
    </lineage>
</organism>
<dbReference type="Pfam" id="PF04951">
    <property type="entry name" value="Peptidase_M55"/>
    <property type="match status" value="1"/>
</dbReference>
<dbReference type="AlphaFoldDB" id="A0A926DWX2"/>
<name>A0A926DWX2_9FIRM</name>
<dbReference type="InterPro" id="IPR036177">
    <property type="entry name" value="Peptidase_M55_sf"/>
</dbReference>
<dbReference type="InterPro" id="IPR027476">
    <property type="entry name" value="DppA_N"/>
</dbReference>
<gene>
    <name evidence="1" type="ORF">H8730_15425</name>
</gene>
<dbReference type="Gene3D" id="3.30.1360.130">
    <property type="entry name" value="Dipeptide transport protein"/>
    <property type="match status" value="1"/>
</dbReference>
<dbReference type="InterPro" id="IPR007035">
    <property type="entry name" value="Peptidase_M55"/>
</dbReference>
<proteinExistence type="predicted"/>
<reference evidence="1" key="1">
    <citation type="submission" date="2020-08" db="EMBL/GenBank/DDBJ databases">
        <title>Genome public.</title>
        <authorList>
            <person name="Liu C."/>
            <person name="Sun Q."/>
        </authorList>
    </citation>
    <scope>NUCLEOTIDE SEQUENCE</scope>
    <source>
        <strain evidence="1">NSJ-32</strain>
    </source>
</reference>
<protein>
    <submittedName>
        <fullName evidence="1">M55 family metallopeptidase</fullName>
    </submittedName>
</protein>
<dbReference type="Gene3D" id="3.40.50.10780">
    <property type="entry name" value="Dipeptide transport protein"/>
    <property type="match status" value="1"/>
</dbReference>
<evidence type="ECO:0000313" key="1">
    <source>
        <dbReference type="EMBL" id="MBC8544934.1"/>
    </source>
</evidence>
<dbReference type="RefSeq" id="WP_177713536.1">
    <property type="nucleotide sequence ID" value="NZ_JACRSQ010000037.1"/>
</dbReference>
<comment type="caution">
    <text evidence="1">The sequence shown here is derived from an EMBL/GenBank/DDBJ whole genome shotgun (WGS) entry which is preliminary data.</text>
</comment>
<dbReference type="SUPFAM" id="SSF63992">
    <property type="entry name" value="Dipeptide transport protein"/>
    <property type="match status" value="1"/>
</dbReference>
<accession>A0A926DWX2</accession>
<evidence type="ECO:0000313" key="2">
    <source>
        <dbReference type="Proteomes" id="UP000657006"/>
    </source>
</evidence>
<sequence>MISINILIMTDAEGLCGIYQNEQVKATHPLYGECRRYMTRQINELAAGFKGAGVERVYVRDCHGGACSAIWEDISADVDRIIQGDTGTNRMPYIESVDAVALLGYHAMAGTPTAVLEHTMMSTLWQKFMIHDTEAGEILLDASIAGDYGKPVILVAGDDYACAEAERQIPGVVTAQLKEAMSCYGASMLSPSAAYALLRKKAAEAVTAYPSIQPIVQPKPVVLSLELIERGQLPHPETKPYMKITGPRSYQVEGSSVAEALFRLF</sequence>